<keyword evidence="6" id="KW-0808">Transferase</keyword>
<dbReference type="PROSITE" id="PS00595">
    <property type="entry name" value="AA_TRANSFER_CLASS_5"/>
    <property type="match status" value="1"/>
</dbReference>
<evidence type="ECO:0000313" key="16">
    <source>
        <dbReference type="EMBL" id="RBP03486.1"/>
    </source>
</evidence>
<keyword evidence="11" id="KW-0535">Nitrogen fixation</keyword>
<keyword evidence="7" id="KW-0479">Metal-binding</keyword>
<dbReference type="FunFam" id="3.40.640.10:FF:000084">
    <property type="entry name" value="IscS-like cysteine desulfurase"/>
    <property type="match status" value="1"/>
</dbReference>
<dbReference type="PANTHER" id="PTHR11601">
    <property type="entry name" value="CYSTEINE DESULFURYLASE FAMILY MEMBER"/>
    <property type="match status" value="1"/>
</dbReference>
<accession>A0A366ENE6</accession>
<keyword evidence="9" id="KW-0408">Iron</keyword>
<feature type="domain" description="Aminotransferase class V" evidence="15">
    <location>
        <begin position="4"/>
        <end position="365"/>
    </location>
</feature>
<keyword evidence="10" id="KW-0411">Iron-sulfur</keyword>
<name>A0A366ENE6_9HYPH</name>
<dbReference type="InterPro" id="IPR016454">
    <property type="entry name" value="Cysteine_dSase"/>
</dbReference>
<dbReference type="InterPro" id="IPR015421">
    <property type="entry name" value="PyrdxlP-dep_Trfase_major"/>
</dbReference>
<evidence type="ECO:0000256" key="9">
    <source>
        <dbReference type="ARBA" id="ARBA00023004"/>
    </source>
</evidence>
<evidence type="ECO:0000256" key="8">
    <source>
        <dbReference type="ARBA" id="ARBA00022898"/>
    </source>
</evidence>
<evidence type="ECO:0000313" key="17">
    <source>
        <dbReference type="Proteomes" id="UP000253529"/>
    </source>
</evidence>
<sequence length="398" mass="41878">MRAVYLDNNATTRPDPDVVAAMLPYLVEHFGNPSSAHAFGAASRQGMKTARERVAALVGARFADEILFTSGGTESDNAAIRAGLAAKPDRNEIVVSAVEHPAILALVGRLEAEGRIRVRRIPVLPCGCLDRELYRAALSPRVAIVSIMWANNETGVVHPVEALAEEAKAVGAIFHTDAVQAAGREPIDVDRSAIDLLSLSSHKLHGPKGAGALYVRRGFRFTALISGGKQERARRGGTENVPAIVGFGKAAEIAAPRLRGDAARMRALRDRLEGGLIGRIRDALALGARAARLPNTSAIAFADVEAEAVATMLAREGIAVSTGSACSAGSNAPSHVLKAMAGPMAEFGAVRFSLSRDSDDDDIDRALSVAPEIVARLRRGAPRAAVARTPDQPEVAHV</sequence>
<dbReference type="GO" id="GO:0046872">
    <property type="term" value="F:metal ion binding"/>
    <property type="evidence" value="ECO:0007669"/>
    <property type="project" value="UniProtKB-KW"/>
</dbReference>
<evidence type="ECO:0000256" key="1">
    <source>
        <dbReference type="ARBA" id="ARBA00001933"/>
    </source>
</evidence>
<evidence type="ECO:0000256" key="11">
    <source>
        <dbReference type="ARBA" id="ARBA00023231"/>
    </source>
</evidence>
<comment type="function">
    <text evidence="2">Catalyzes the removal of elemental sulfur atoms from cysteine to produce alanine. Seems to participate in the biosynthesis of the nitrogenase metalloclusters by providing the inorganic sulfur required for the Fe-S core formation.</text>
</comment>
<dbReference type="EMBL" id="QNRK01000044">
    <property type="protein sequence ID" value="RBP03486.1"/>
    <property type="molecule type" value="Genomic_DNA"/>
</dbReference>
<dbReference type="Gene3D" id="3.40.640.10">
    <property type="entry name" value="Type I PLP-dependent aspartate aminotransferase-like (Major domain)"/>
    <property type="match status" value="1"/>
</dbReference>
<comment type="cofactor">
    <cofactor evidence="1 14">
        <name>pyridoxal 5'-phosphate</name>
        <dbReference type="ChEBI" id="CHEBI:597326"/>
    </cofactor>
</comment>
<keyword evidence="8" id="KW-0663">Pyridoxal phosphate</keyword>
<evidence type="ECO:0000256" key="5">
    <source>
        <dbReference type="ARBA" id="ARBA00013558"/>
    </source>
</evidence>
<dbReference type="RefSeq" id="WP_113892816.1">
    <property type="nucleotide sequence ID" value="NZ_QNRK01000044.1"/>
</dbReference>
<dbReference type="OrthoDB" id="9808002at2"/>
<reference evidence="16 17" key="1">
    <citation type="submission" date="2018-06" db="EMBL/GenBank/DDBJ databases">
        <title>Genomic Encyclopedia of Type Strains, Phase IV (KMG-IV): sequencing the most valuable type-strain genomes for metagenomic binning, comparative biology and taxonomic classification.</title>
        <authorList>
            <person name="Goeker M."/>
        </authorList>
    </citation>
    <scope>NUCLEOTIDE SEQUENCE [LARGE SCALE GENOMIC DNA]</scope>
    <source>
        <strain evidence="16 17">DSM 24875</strain>
    </source>
</reference>
<dbReference type="SUPFAM" id="SSF53383">
    <property type="entry name" value="PLP-dependent transferases"/>
    <property type="match status" value="1"/>
</dbReference>
<dbReference type="Pfam" id="PF00266">
    <property type="entry name" value="Aminotran_5"/>
    <property type="match status" value="1"/>
</dbReference>
<evidence type="ECO:0000256" key="2">
    <source>
        <dbReference type="ARBA" id="ARBA00003120"/>
    </source>
</evidence>
<proteinExistence type="inferred from homology"/>
<dbReference type="PANTHER" id="PTHR11601:SF34">
    <property type="entry name" value="CYSTEINE DESULFURASE"/>
    <property type="match status" value="1"/>
</dbReference>
<comment type="catalytic activity">
    <reaction evidence="13">
        <text>(sulfur carrier)-H + L-cysteine = (sulfur carrier)-SH + L-alanine</text>
        <dbReference type="Rhea" id="RHEA:43892"/>
        <dbReference type="Rhea" id="RHEA-COMP:14737"/>
        <dbReference type="Rhea" id="RHEA-COMP:14739"/>
        <dbReference type="ChEBI" id="CHEBI:29917"/>
        <dbReference type="ChEBI" id="CHEBI:35235"/>
        <dbReference type="ChEBI" id="CHEBI:57972"/>
        <dbReference type="ChEBI" id="CHEBI:64428"/>
        <dbReference type="EC" id="2.8.1.7"/>
    </reaction>
</comment>
<organism evidence="16 17">
    <name type="scientific">Roseiarcus fermentans</name>
    <dbReference type="NCBI Taxonomy" id="1473586"/>
    <lineage>
        <taxon>Bacteria</taxon>
        <taxon>Pseudomonadati</taxon>
        <taxon>Pseudomonadota</taxon>
        <taxon>Alphaproteobacteria</taxon>
        <taxon>Hyphomicrobiales</taxon>
        <taxon>Roseiarcaceae</taxon>
        <taxon>Roseiarcus</taxon>
    </lineage>
</organism>
<dbReference type="EC" id="2.8.1.7" evidence="4"/>
<dbReference type="AlphaFoldDB" id="A0A366ENE6"/>
<dbReference type="InterPro" id="IPR015422">
    <property type="entry name" value="PyrdxlP-dep_Trfase_small"/>
</dbReference>
<comment type="caution">
    <text evidence="16">The sequence shown here is derived from an EMBL/GenBank/DDBJ whole genome shotgun (WGS) entry which is preliminary data.</text>
</comment>
<comment type="similarity">
    <text evidence="3">Belongs to the class-V pyridoxal-phosphate-dependent aminotransferase family. NifS/IscS subfamily.</text>
</comment>
<evidence type="ECO:0000256" key="7">
    <source>
        <dbReference type="ARBA" id="ARBA00022723"/>
    </source>
</evidence>
<dbReference type="PIRSF" id="PIRSF005572">
    <property type="entry name" value="NifS"/>
    <property type="match status" value="1"/>
</dbReference>
<evidence type="ECO:0000256" key="13">
    <source>
        <dbReference type="ARBA" id="ARBA00050776"/>
    </source>
</evidence>
<dbReference type="Gene3D" id="3.90.1150.10">
    <property type="entry name" value="Aspartate Aminotransferase, domain 1"/>
    <property type="match status" value="1"/>
</dbReference>
<gene>
    <name evidence="16" type="ORF">DFR50_14442</name>
</gene>
<evidence type="ECO:0000256" key="14">
    <source>
        <dbReference type="RuleBase" id="RU004504"/>
    </source>
</evidence>
<dbReference type="GO" id="GO:0031071">
    <property type="term" value="F:cysteine desulfurase activity"/>
    <property type="evidence" value="ECO:0007669"/>
    <property type="project" value="UniProtKB-EC"/>
</dbReference>
<dbReference type="GO" id="GO:0051536">
    <property type="term" value="F:iron-sulfur cluster binding"/>
    <property type="evidence" value="ECO:0007669"/>
    <property type="project" value="UniProtKB-KW"/>
</dbReference>
<keyword evidence="17" id="KW-1185">Reference proteome</keyword>
<evidence type="ECO:0000256" key="6">
    <source>
        <dbReference type="ARBA" id="ARBA00022679"/>
    </source>
</evidence>
<evidence type="ECO:0000256" key="3">
    <source>
        <dbReference type="ARBA" id="ARBA00006490"/>
    </source>
</evidence>
<dbReference type="InterPro" id="IPR015424">
    <property type="entry name" value="PyrdxlP-dep_Trfase"/>
</dbReference>
<evidence type="ECO:0000256" key="4">
    <source>
        <dbReference type="ARBA" id="ARBA00012239"/>
    </source>
</evidence>
<evidence type="ECO:0000256" key="10">
    <source>
        <dbReference type="ARBA" id="ARBA00023014"/>
    </source>
</evidence>
<dbReference type="InterPro" id="IPR020578">
    <property type="entry name" value="Aminotrans_V_PyrdxlP_BS"/>
</dbReference>
<dbReference type="Gene3D" id="1.10.260.50">
    <property type="match status" value="1"/>
</dbReference>
<evidence type="ECO:0000256" key="12">
    <source>
        <dbReference type="ARBA" id="ARBA00031911"/>
    </source>
</evidence>
<evidence type="ECO:0000259" key="15">
    <source>
        <dbReference type="Pfam" id="PF00266"/>
    </source>
</evidence>
<dbReference type="Proteomes" id="UP000253529">
    <property type="component" value="Unassembled WGS sequence"/>
</dbReference>
<dbReference type="InterPro" id="IPR000192">
    <property type="entry name" value="Aminotrans_V_dom"/>
</dbReference>
<protein>
    <recommendedName>
        <fullName evidence="5">Cysteine desulfurase</fullName>
        <ecNumber evidence="4">2.8.1.7</ecNumber>
    </recommendedName>
    <alternativeName>
        <fullName evidence="12">Nitrogenase metalloclusters biosynthesis protein NifS</fullName>
    </alternativeName>
</protein>